<comment type="subcellular location">
    <subcellularLocation>
        <location evidence="6">Cell inner membrane</location>
        <topology evidence="6">Multi-pass membrane protein</topology>
    </subcellularLocation>
    <subcellularLocation>
        <location evidence="1">Cell membrane</location>
        <topology evidence="1">Multi-pass membrane protein</topology>
    </subcellularLocation>
</comment>
<keyword evidence="9" id="KW-1185">Reference proteome</keyword>
<dbReference type="InterPro" id="IPR006685">
    <property type="entry name" value="MscS_channel_2nd"/>
</dbReference>
<dbReference type="CDD" id="cd00038">
    <property type="entry name" value="CAP_ED"/>
    <property type="match status" value="1"/>
</dbReference>
<gene>
    <name evidence="8" type="ORF">F9K91_21665</name>
</gene>
<dbReference type="Pfam" id="PF00924">
    <property type="entry name" value="MS_channel_2nd"/>
    <property type="match status" value="1"/>
</dbReference>
<dbReference type="SMART" id="SM00100">
    <property type="entry name" value="cNMP"/>
    <property type="match status" value="1"/>
</dbReference>
<evidence type="ECO:0000256" key="4">
    <source>
        <dbReference type="ARBA" id="ARBA00022989"/>
    </source>
</evidence>
<dbReference type="GO" id="GO:0005886">
    <property type="term" value="C:plasma membrane"/>
    <property type="evidence" value="ECO:0007669"/>
    <property type="project" value="UniProtKB-SubCell"/>
</dbReference>
<dbReference type="PANTHER" id="PTHR30221">
    <property type="entry name" value="SMALL-CONDUCTANCE MECHANOSENSITIVE CHANNEL"/>
    <property type="match status" value="1"/>
</dbReference>
<dbReference type="PIRSF" id="PIRSF026673">
    <property type="entry name" value="UCP026673_ion_chan"/>
    <property type="match status" value="1"/>
</dbReference>
<dbReference type="Gene3D" id="3.30.70.100">
    <property type="match status" value="1"/>
</dbReference>
<comment type="subunit">
    <text evidence="6">Homoheptamer.</text>
</comment>
<dbReference type="InterPro" id="IPR011066">
    <property type="entry name" value="MscS_channel_C_sf"/>
</dbReference>
<reference evidence="8 9" key="1">
    <citation type="submission" date="2019-09" db="EMBL/GenBank/DDBJ databases">
        <title>Taxonomic organization of the family Brucellaceae based on a phylogenomic approach.</title>
        <authorList>
            <person name="Leclercq S."/>
            <person name="Cloeckaert A."/>
            <person name="Zygmunt M.S."/>
        </authorList>
    </citation>
    <scope>NUCLEOTIDE SEQUENCE [LARGE SCALE GENOMIC DNA]</scope>
    <source>
        <strain evidence="8 9">LMG 18957</strain>
    </source>
</reference>
<keyword evidence="6" id="KW-0407">Ion channel</keyword>
<keyword evidence="3 6" id="KW-0812">Transmembrane</keyword>
<dbReference type="Pfam" id="PF00027">
    <property type="entry name" value="cNMP_binding"/>
    <property type="match status" value="1"/>
</dbReference>
<accession>A0A833CIB7</accession>
<dbReference type="SUPFAM" id="SSF50182">
    <property type="entry name" value="Sm-like ribonucleoproteins"/>
    <property type="match status" value="1"/>
</dbReference>
<dbReference type="SUPFAM" id="SSF82689">
    <property type="entry name" value="Mechanosensitive channel protein MscS (YggB), C-terminal domain"/>
    <property type="match status" value="1"/>
</dbReference>
<evidence type="ECO:0000256" key="6">
    <source>
        <dbReference type="RuleBase" id="RU369025"/>
    </source>
</evidence>
<dbReference type="AlphaFoldDB" id="A0A833CIB7"/>
<keyword evidence="6" id="KW-0406">Ion transport</keyword>
<evidence type="ECO:0000313" key="8">
    <source>
        <dbReference type="EMBL" id="KAB2662689.1"/>
    </source>
</evidence>
<dbReference type="PANTHER" id="PTHR30221:SF1">
    <property type="entry name" value="SMALL-CONDUCTANCE MECHANOSENSITIVE CHANNEL"/>
    <property type="match status" value="1"/>
</dbReference>
<dbReference type="GO" id="GO:0008381">
    <property type="term" value="F:mechanosensitive monoatomic ion channel activity"/>
    <property type="evidence" value="ECO:0007669"/>
    <property type="project" value="InterPro"/>
</dbReference>
<keyword evidence="5 6" id="KW-0472">Membrane</keyword>
<organism evidence="8 9">
    <name type="scientific">Brucella tritici</name>
    <dbReference type="NCBI Taxonomy" id="94626"/>
    <lineage>
        <taxon>Bacteria</taxon>
        <taxon>Pseudomonadati</taxon>
        <taxon>Pseudomonadota</taxon>
        <taxon>Alphaproteobacteria</taxon>
        <taxon>Hyphomicrobiales</taxon>
        <taxon>Brucellaceae</taxon>
        <taxon>Brucella/Ochrobactrum group</taxon>
        <taxon>Brucella</taxon>
    </lineage>
</organism>
<comment type="similarity">
    <text evidence="6">Belongs to the MscS (TC 1.A.23) family.</text>
</comment>
<feature type="domain" description="Cyclic nucleotide-binding" evidence="7">
    <location>
        <begin position="349"/>
        <end position="464"/>
    </location>
</feature>
<comment type="caution">
    <text evidence="6">Lacks conserved residue(s) required for the propagation of feature annotation.</text>
</comment>
<protein>
    <recommendedName>
        <fullName evidence="6">Small-conductance mechanosensitive channel</fullName>
    </recommendedName>
</protein>
<dbReference type="RefSeq" id="WP_151678702.1">
    <property type="nucleotide sequence ID" value="NZ_WBWA01000029.1"/>
</dbReference>
<sequence>MPINSGELTIAPMIWLAVIGIVGMIVWKLIGPKRSNLRLIVQIAFFAAMTSVIIFGDIPLGRSDAGGIDNASTILIAFAKLLWWLHLSWAVIGFVRIFLVLEGRPREARLLQDIVVGAVYTFASLSALAFVFGVPVGTLVATSGVIAIAFGLALQSTLGDVFSGIALTLGRAFTLGDWIRLSDGVEGRVIASTWRSTQILTVANNVFVLPNSALAKLCLTNLSRPNETHLLQMNLRIKPTRVPSAIENVLNTALCGCNSIIKDPLPVVALKGLDATALDVDLYFRVKNPSNMIKARNEVIDLIMRHCEAAGLVLAPASSQIIVDDGSSGVENDETIDTRLRTMITETPIFAELSEMERENLIQAGEFKVYQQGDAIVQEGQEFSSIMIMCAGVVAMSRNDEEQWRLSPGDFFSHTGLGDKARTEFGLNALTPATVFEVNKDDLSKLFKEKPSLAREIATKLSRQVDLNRHSTGMEIHGDRNPHSVLKAIRTIFTH</sequence>
<dbReference type="InterPro" id="IPR010920">
    <property type="entry name" value="LSM_dom_sf"/>
</dbReference>
<dbReference type="Gene3D" id="1.10.287.1260">
    <property type="match status" value="1"/>
</dbReference>
<keyword evidence="2" id="KW-1003">Cell membrane</keyword>
<comment type="caution">
    <text evidence="8">The sequence shown here is derived from an EMBL/GenBank/DDBJ whole genome shotgun (WGS) entry which is preliminary data.</text>
</comment>
<name>A0A833CIB7_9HYPH</name>
<dbReference type="Gene3D" id="2.30.30.60">
    <property type="match status" value="1"/>
</dbReference>
<feature type="transmembrane region" description="Helical" evidence="6">
    <location>
        <begin position="81"/>
        <end position="101"/>
    </location>
</feature>
<feature type="transmembrane region" description="Helical" evidence="6">
    <location>
        <begin position="12"/>
        <end position="30"/>
    </location>
</feature>
<dbReference type="InterPro" id="IPR045275">
    <property type="entry name" value="MscS_archaea/bacteria_type"/>
</dbReference>
<dbReference type="InterPro" id="IPR023408">
    <property type="entry name" value="MscS_beta-dom_sf"/>
</dbReference>
<evidence type="ECO:0000259" key="7">
    <source>
        <dbReference type="PROSITE" id="PS50042"/>
    </source>
</evidence>
<dbReference type="EMBL" id="WBWA01000029">
    <property type="protein sequence ID" value="KAB2662689.1"/>
    <property type="molecule type" value="Genomic_DNA"/>
</dbReference>
<feature type="transmembrane region" description="Helical" evidence="6">
    <location>
        <begin position="39"/>
        <end position="61"/>
    </location>
</feature>
<keyword evidence="6" id="KW-0813">Transport</keyword>
<keyword evidence="6" id="KW-0997">Cell inner membrane</keyword>
<dbReference type="SUPFAM" id="SSF51206">
    <property type="entry name" value="cAMP-binding domain-like"/>
    <property type="match status" value="1"/>
</dbReference>
<dbReference type="InterPro" id="IPR018490">
    <property type="entry name" value="cNMP-bd_dom_sf"/>
</dbReference>
<proteinExistence type="inferred from homology"/>
<keyword evidence="4 6" id="KW-1133">Transmembrane helix</keyword>
<evidence type="ECO:0000256" key="5">
    <source>
        <dbReference type="ARBA" id="ARBA00023136"/>
    </source>
</evidence>
<dbReference type="InterPro" id="IPR014710">
    <property type="entry name" value="RmlC-like_jellyroll"/>
</dbReference>
<dbReference type="PROSITE" id="PS50042">
    <property type="entry name" value="CNMP_BINDING_3"/>
    <property type="match status" value="1"/>
</dbReference>
<dbReference type="InterPro" id="IPR000595">
    <property type="entry name" value="cNMP-bd_dom"/>
</dbReference>
<evidence type="ECO:0000313" key="9">
    <source>
        <dbReference type="Proteomes" id="UP000430843"/>
    </source>
</evidence>
<evidence type="ECO:0000256" key="3">
    <source>
        <dbReference type="ARBA" id="ARBA00022692"/>
    </source>
</evidence>
<dbReference type="Gene3D" id="2.60.120.10">
    <property type="entry name" value="Jelly Rolls"/>
    <property type="match status" value="1"/>
</dbReference>
<comment type="function">
    <text evidence="6">Mechanosensitive channel that participates in the regulation of osmotic pressure changes within the cell, opening in response to stretch forces in the membrane lipid bilayer, without the need for other proteins. Contributes to normal resistance to hypoosmotic shock. Forms an ion channel of 1.0 nanosiemens conductance with a slight preference for anions.</text>
</comment>
<evidence type="ECO:0000256" key="1">
    <source>
        <dbReference type="ARBA" id="ARBA00004651"/>
    </source>
</evidence>
<dbReference type="Proteomes" id="UP000430843">
    <property type="component" value="Unassembled WGS sequence"/>
</dbReference>
<dbReference type="InterPro" id="IPR016846">
    <property type="entry name" value="cNMP-bd_ion_channel"/>
</dbReference>
<evidence type="ECO:0000256" key="2">
    <source>
        <dbReference type="ARBA" id="ARBA00022475"/>
    </source>
</evidence>